<accession>A3AG25</accession>
<feature type="domain" description="DUF1618" evidence="1">
    <location>
        <begin position="226"/>
        <end position="354"/>
    </location>
</feature>
<organism evidence="3">
    <name type="scientific">Oryza sativa subsp. japonica</name>
    <name type="common">Rice</name>
    <dbReference type="NCBI Taxonomy" id="39947"/>
    <lineage>
        <taxon>Eukaryota</taxon>
        <taxon>Viridiplantae</taxon>
        <taxon>Streptophyta</taxon>
        <taxon>Embryophyta</taxon>
        <taxon>Tracheophyta</taxon>
        <taxon>Spermatophyta</taxon>
        <taxon>Magnoliopsida</taxon>
        <taxon>Liliopsida</taxon>
        <taxon>Poales</taxon>
        <taxon>Poaceae</taxon>
        <taxon>BOP clade</taxon>
        <taxon>Oryzoideae</taxon>
        <taxon>Oryzeae</taxon>
        <taxon>Oryzinae</taxon>
        <taxon>Oryza</taxon>
        <taxon>Oryza sativa</taxon>
    </lineage>
</organism>
<sequence length="446" mass="48990">MAPAWVLLDRVVKPAVFDEEESKGKGESTGAPVKYLPARLRQEVPAGMRDVKPYPEVADPPIISRFSMLISRKAIRVVKSVRVRCADKSLVLFYAGTGFPGFSSHGCHLIYDAIDGSLTAVHTFPFPVSGVVWVGRAAVLRHAGGGGGGGDGTTASYVIAELLRPFHGSLPDATLVMWLSNSPASTSGSNGQWVKEDVRLPGEVCTGTDPFTTDLVFSFGESCLCWADLFMGILFCDLATLRAPRFRFIPLPKACSFDPVGKYGRPHMPEFRSMGRVNGVIRLIDMEGFTNEYLAVDEVKLTIWTLSADLSEWEKGPVCTVGDIWASEEFVAMGLPQLRPMCPVLSMVDEDVVCVVMTEVEIEESDVTDFDDEGNKLKFKAQYVLDIDVRRKRVLSITQHHIESMGDLIPDLIACEFTAYSELSKGMQAMVEGNEGEESTKRMKVK</sequence>
<dbReference type="InterPro" id="IPR011676">
    <property type="entry name" value="DUF1618"/>
</dbReference>
<dbReference type="Pfam" id="PF07762">
    <property type="entry name" value="DUF1618"/>
    <property type="match status" value="1"/>
</dbReference>
<reference evidence="4" key="6">
    <citation type="journal article" date="2008" name="Nucleic Acids Res.">
        <title>The rice annotation project database (RAP-DB): 2008 update.</title>
        <authorList>
            <consortium name="The rice annotation project (RAP)"/>
        </authorList>
    </citation>
    <scope>GENOME REANNOTATION</scope>
    <source>
        <strain evidence="4">cv. Nipponbare</strain>
    </source>
</reference>
<reference evidence="2 4" key="1">
    <citation type="journal article" date="2005" name="Nature">
        <title>The map-based sequence of the rice genome.</title>
        <authorList>
            <consortium name="International rice genome sequencing project (IRGSP)"/>
            <person name="Matsumoto T."/>
            <person name="Wu J."/>
            <person name="Kanamori H."/>
            <person name="Katayose Y."/>
            <person name="Fujisawa M."/>
            <person name="Namiki N."/>
            <person name="Mizuno H."/>
            <person name="Yamamoto K."/>
            <person name="Antonio B.A."/>
            <person name="Baba T."/>
            <person name="Sakata K."/>
            <person name="Nagamura Y."/>
            <person name="Aoki H."/>
            <person name="Arikawa K."/>
            <person name="Arita K."/>
            <person name="Bito T."/>
            <person name="Chiden Y."/>
            <person name="Fujitsuka N."/>
            <person name="Fukunaka R."/>
            <person name="Hamada M."/>
            <person name="Harada C."/>
            <person name="Hayashi A."/>
            <person name="Hijishita S."/>
            <person name="Honda M."/>
            <person name="Hosokawa S."/>
            <person name="Ichikawa Y."/>
            <person name="Idonuma A."/>
            <person name="Iijima M."/>
            <person name="Ikeda M."/>
            <person name="Ikeno M."/>
            <person name="Ito K."/>
            <person name="Ito S."/>
            <person name="Ito T."/>
            <person name="Ito Y."/>
            <person name="Ito Y."/>
            <person name="Iwabuchi A."/>
            <person name="Kamiya K."/>
            <person name="Karasawa W."/>
            <person name="Kurita K."/>
            <person name="Katagiri S."/>
            <person name="Kikuta A."/>
            <person name="Kobayashi H."/>
            <person name="Kobayashi N."/>
            <person name="Machita K."/>
            <person name="Maehara T."/>
            <person name="Masukawa M."/>
            <person name="Mizubayashi T."/>
            <person name="Mukai Y."/>
            <person name="Nagasaki H."/>
            <person name="Nagata Y."/>
            <person name="Naito S."/>
            <person name="Nakashima M."/>
            <person name="Nakama Y."/>
            <person name="Nakamichi Y."/>
            <person name="Nakamura M."/>
            <person name="Meguro A."/>
            <person name="Negishi M."/>
            <person name="Ohta I."/>
            <person name="Ohta T."/>
            <person name="Okamoto M."/>
            <person name="Ono N."/>
            <person name="Saji S."/>
            <person name="Sakaguchi M."/>
            <person name="Sakai K."/>
            <person name="Shibata M."/>
            <person name="Shimokawa T."/>
            <person name="Song J."/>
            <person name="Takazaki Y."/>
            <person name="Terasawa K."/>
            <person name="Tsugane M."/>
            <person name="Tsuji K."/>
            <person name="Ueda S."/>
            <person name="Waki K."/>
            <person name="Yamagata H."/>
            <person name="Yamamoto M."/>
            <person name="Yamamoto S."/>
            <person name="Yamane H."/>
            <person name="Yoshiki S."/>
            <person name="Yoshihara R."/>
            <person name="Yukawa K."/>
            <person name="Zhong H."/>
            <person name="Yano M."/>
            <person name="Yuan Q."/>
            <person name="Ouyang S."/>
            <person name="Liu J."/>
            <person name="Jones K.M."/>
            <person name="Gansberger K."/>
            <person name="Moffat K."/>
            <person name="Hill J."/>
            <person name="Bera J."/>
            <person name="Fadrosh D."/>
            <person name="Jin S."/>
            <person name="Johri S."/>
            <person name="Kim M."/>
            <person name="Overton L."/>
            <person name="Reardon M."/>
            <person name="Tsitrin T."/>
            <person name="Vuong H."/>
            <person name="Weaver B."/>
            <person name="Ciecko A."/>
            <person name="Tallon L."/>
            <person name="Jackson J."/>
            <person name="Pai G."/>
            <person name="Aken S.V."/>
            <person name="Utterback T."/>
            <person name="Reidmuller S."/>
            <person name="Feldblyum T."/>
            <person name="Hsiao J."/>
            <person name="Zismann V."/>
            <person name="Iobst S."/>
            <person name="de Vazeille A.R."/>
            <person name="Buell C.R."/>
            <person name="Ying K."/>
            <person name="Li Y."/>
            <person name="Lu T."/>
            <person name="Huang Y."/>
            <person name="Zhao Q."/>
            <person name="Feng Q."/>
            <person name="Zhang L."/>
            <person name="Zhu J."/>
            <person name="Weng Q."/>
            <person name="Mu J."/>
            <person name="Lu Y."/>
            <person name="Fan D."/>
            <person name="Liu Y."/>
            <person name="Guan J."/>
            <person name="Zhang Y."/>
            <person name="Yu S."/>
            <person name="Liu X."/>
            <person name="Zhang Y."/>
            <person name="Hong G."/>
            <person name="Han B."/>
            <person name="Choisne N."/>
            <person name="Demange N."/>
            <person name="Orjeda G."/>
            <person name="Samain S."/>
            <person name="Cattolico L."/>
            <person name="Pelletier E."/>
            <person name="Couloux A."/>
            <person name="Segurens B."/>
            <person name="Wincker P."/>
            <person name="D'Hont A."/>
            <person name="Scarpelli C."/>
            <person name="Weissenbach J."/>
            <person name="Salanoubat M."/>
            <person name="Quetier F."/>
            <person name="Yu Y."/>
            <person name="Kim H.R."/>
            <person name="Rambo T."/>
            <person name="Currie J."/>
            <person name="Collura K."/>
            <person name="Luo M."/>
            <person name="Yang T."/>
            <person name="Ammiraju J.S.S."/>
            <person name="Engler F."/>
            <person name="Soderlund C."/>
            <person name="Wing R.A."/>
            <person name="Palmer L.E."/>
            <person name="de la Bastide M."/>
            <person name="Spiegel L."/>
            <person name="Nascimento L."/>
            <person name="Zutavern T."/>
            <person name="O'Shaughnessy A."/>
            <person name="Dike S."/>
            <person name="Dedhia N."/>
            <person name="Preston R."/>
            <person name="Balija V."/>
            <person name="McCombie W.R."/>
            <person name="Chow T."/>
            <person name="Chen H."/>
            <person name="Chung M."/>
            <person name="Chen C."/>
            <person name="Shaw J."/>
            <person name="Wu H."/>
            <person name="Hsiao K."/>
            <person name="Chao Y."/>
            <person name="Chu M."/>
            <person name="Cheng C."/>
            <person name="Hour A."/>
            <person name="Lee P."/>
            <person name="Lin S."/>
            <person name="Lin Y."/>
            <person name="Liou J."/>
            <person name="Liu S."/>
            <person name="Hsing Y."/>
            <person name="Raghuvanshi S."/>
            <person name="Mohanty A."/>
            <person name="Bharti A.K."/>
            <person name="Gaur A."/>
            <person name="Gupta V."/>
            <person name="Kumar D."/>
            <person name="Ravi V."/>
            <person name="Vij S."/>
            <person name="Kapur A."/>
            <person name="Khurana P."/>
            <person name="Khurana P."/>
            <person name="Khurana J.P."/>
            <person name="Tyagi A.K."/>
            <person name="Gaikwad K."/>
            <person name="Singh A."/>
            <person name="Dalal V."/>
            <person name="Srivastava S."/>
            <person name="Dixit A."/>
            <person name="Pal A.K."/>
            <person name="Ghazi I.A."/>
            <person name="Yadav M."/>
            <person name="Pandit A."/>
            <person name="Bhargava A."/>
            <person name="Sureshbabu K."/>
            <person name="Batra K."/>
            <person name="Sharma T.R."/>
            <person name="Mohapatra T."/>
            <person name="Singh N.K."/>
            <person name="Messing J."/>
            <person name="Nelson A.B."/>
            <person name="Fuks G."/>
            <person name="Kavchok S."/>
            <person name="Keizer G."/>
            <person name="Linton E."/>
            <person name="Llaca V."/>
            <person name="Song R."/>
            <person name="Tanyolac B."/>
            <person name="Young S."/>
            <person name="Ho-Il K."/>
            <person name="Hahn J.H."/>
            <person name="Sangsakoo G."/>
            <person name="Vanavichit A."/>
            <person name="de Mattos Luiz.A.T."/>
            <person name="Zimmer P.D."/>
            <person name="Malone G."/>
            <person name="Dellagostin O."/>
            <person name="de Oliveira A.C."/>
            <person name="Bevan M."/>
            <person name="Bancroft I."/>
            <person name="Minx P."/>
            <person name="Cordum H."/>
            <person name="Wilson R."/>
            <person name="Cheng Z."/>
            <person name="Jin W."/>
            <person name="Jiang J."/>
            <person name="Leong S.A."/>
            <person name="Iwama H."/>
            <person name="Gojobori T."/>
            <person name="Itoh T."/>
            <person name="Niimura Y."/>
            <person name="Fujii Y."/>
            <person name="Habara T."/>
            <person name="Sakai H."/>
            <person name="Sato Y."/>
            <person name="Wilson G."/>
            <person name="Kumar K."/>
            <person name="McCouch S."/>
            <person name="Juretic N."/>
            <person name="Hoen D."/>
            <person name="Wright S."/>
            <person name="Bruskiewich R."/>
            <person name="Bureau T."/>
            <person name="Miyao A."/>
            <person name="Hirochika H."/>
            <person name="Nishikawa T."/>
            <person name="Kadowaki K."/>
            <person name="Sugiura M."/>
            <person name="Burr B."/>
            <person name="Sasaki T."/>
        </authorList>
    </citation>
    <scope>NUCLEOTIDE SEQUENCE [LARGE SCALE GENOMIC DNA]</scope>
    <source>
        <strain evidence="4">cv. Nipponbare</strain>
    </source>
</reference>
<dbReference type="OMA" id="DLIACEF"/>
<dbReference type="KEGG" id="dosa:Os03g0247300"/>
<dbReference type="OrthoDB" id="582405at2759"/>
<name>A0A8J8XVD0_ORYSJ</name>
<dbReference type="PANTHER" id="PTHR33086">
    <property type="entry name" value="OS05G0468200 PROTEIN-RELATED"/>
    <property type="match status" value="1"/>
</dbReference>
<dbReference type="PANTHER" id="PTHR33086:SF62">
    <property type="entry name" value="OS01G0182100 PROTEIN"/>
    <property type="match status" value="1"/>
</dbReference>
<evidence type="ECO:0000313" key="4">
    <source>
        <dbReference type="Proteomes" id="UP000000763"/>
    </source>
</evidence>
<dbReference type="KEGG" id="osa:4332246"/>
<evidence type="ECO:0000313" key="2">
    <source>
        <dbReference type="EMBL" id="BAF11464.1"/>
    </source>
</evidence>
<reference evidence="2" key="9">
    <citation type="submission" date="2009-08" db="EMBL/GenBank/DDBJ databases">
        <title>The Second Rice Annotation Project Meeting (RAP2).</title>
        <authorList>
            <consortium name="The Rice Annotation Project (RAP)"/>
        </authorList>
    </citation>
    <scope>NUCLEOTIDE SEQUENCE</scope>
</reference>
<gene>
    <name evidence="2" type="ordered locus">Os03g0247300</name>
    <name evidence="3" type="ORF">OsJ_10132</name>
</gene>
<dbReference type="EMBL" id="AP008209">
    <property type="protein sequence ID" value="BAF11464.1"/>
    <property type="molecule type" value="Genomic_DNA"/>
</dbReference>
<dbReference type="HOGENOM" id="CLU_028502_1_1_1"/>
<dbReference type="Proteomes" id="UP000007752">
    <property type="component" value="Chromosome 3"/>
</dbReference>
<reference evidence="3" key="7">
    <citation type="submission" date="2008-12" db="EMBL/GenBank/DDBJ databases">
        <title>Improved gene annotation of the rice (Oryza sativa) genomes.</title>
        <authorList>
            <person name="Wang J."/>
            <person name="Li R."/>
            <person name="Fan W."/>
            <person name="Huang Q."/>
            <person name="Zhang J."/>
            <person name="Zhou Y."/>
            <person name="Hu Y."/>
            <person name="Zi S."/>
            <person name="Li J."/>
            <person name="Ni P."/>
            <person name="Zheng H."/>
            <person name="Zhang Y."/>
            <person name="Zhao M."/>
            <person name="Hao Q."/>
            <person name="McDermott J."/>
            <person name="Samudrala R."/>
            <person name="Kristiansen K."/>
            <person name="Wong G.K.-S."/>
        </authorList>
    </citation>
    <scope>NUCLEOTIDE SEQUENCE</scope>
</reference>
<reference evidence="2" key="4">
    <citation type="journal article" date="2007" name="Genome Res.">
        <title>Curated Genome Annotation of Oryza sativa ssp. japonica and Comparative Genome Analysis with Arabidopsis thaliana.</title>
        <authorList>
            <consortium name="The Rice Annotation Project (RAP)"/>
            <person name="Itoh T."/>
            <person name="Tanaka T."/>
            <person name="Barrero R.A."/>
            <person name="Yamasaki C."/>
            <person name="Fujii Y."/>
            <person name="Hilton P.B."/>
            <person name="Antonio B.A."/>
            <person name="Aono H."/>
            <person name="Apweiler R."/>
            <person name="Bruskiewich R."/>
            <person name="Bureau T."/>
            <person name="Burr F."/>
            <person name="Costa de Oliveira A."/>
            <person name="Fuks G."/>
            <person name="Habara T."/>
            <person name="Haberer G."/>
            <person name="Han B."/>
            <person name="Harada E."/>
            <person name="Hiraki A.T."/>
            <person name="Hirochika H."/>
            <person name="Hoen D."/>
            <person name="Hokari H."/>
            <person name="Hosokawa S."/>
            <person name="Hsing Y."/>
            <person name="Ikawa H."/>
            <person name="Ikeo K."/>
            <person name="Imanishi T."/>
            <person name="Ito Y."/>
            <person name="Jaiswal P."/>
            <person name="Kanno M."/>
            <person name="Kawahara Y."/>
            <person name="Kawamura T."/>
            <person name="Kawashima H."/>
            <person name="Khurana J.P."/>
            <person name="Kikuchi S."/>
            <person name="Komatsu S."/>
            <person name="Koyanagi K.O."/>
            <person name="Kubooka H."/>
            <person name="Lieberherr D."/>
            <person name="Lin Y.C."/>
            <person name="Lonsdale D."/>
            <person name="Matsumoto T."/>
            <person name="Matsuya A."/>
            <person name="McCombie W.R."/>
            <person name="Messing J."/>
            <person name="Miyao A."/>
            <person name="Mulder N."/>
            <person name="Nagamura Y."/>
            <person name="Nam J."/>
            <person name="Namiki N."/>
            <person name="Numa H."/>
            <person name="Nurimoto S."/>
            <person name="O'donovan C."/>
            <person name="Ohyanagi H."/>
            <person name="Okido T."/>
            <person name="Oota S."/>
            <person name="Osato N."/>
            <person name="Palmer L.E."/>
            <person name="Quetier F."/>
            <person name="Raghuvanshi S."/>
            <person name="Saichi N."/>
            <person name="Sakai H."/>
            <person name="Sakai Y."/>
            <person name="Sakata K."/>
            <person name="Sakurai T."/>
            <person name="Sato F."/>
            <person name="Sato Y."/>
            <person name="Schoof H."/>
            <person name="Seki M."/>
            <person name="Shibata M."/>
            <person name="Shimizu Y."/>
            <person name="Shinozaki K."/>
            <person name="Shinso Y."/>
            <person name="Singh N.K."/>
            <person name="Smith-White B."/>
            <person name="Takeda J."/>
            <person name="Tanino M."/>
            <person name="Tatusova T."/>
            <person name="Thongjuea S."/>
            <person name="Todokoro F."/>
            <person name="Tsugane M."/>
            <person name="Tyagi A.K."/>
            <person name="Vanavichit A."/>
            <person name="Wang A."/>
            <person name="Wing R.A."/>
            <person name="Yamaguchi K."/>
            <person name="Yamamoto M."/>
            <person name="Yamamoto N."/>
            <person name="Yu Y."/>
            <person name="Zhang H."/>
            <person name="Zhao Q."/>
            <person name="Higo K."/>
            <person name="Burr B."/>
            <person name="Gojobori T."/>
            <person name="Sasaki T."/>
        </authorList>
    </citation>
    <scope>NUCLEOTIDE SEQUENCE</scope>
</reference>
<proteinExistence type="predicted"/>
<protein>
    <submittedName>
        <fullName evidence="2">Os03g0247300 protein</fullName>
    </submittedName>
</protein>
<evidence type="ECO:0000313" key="3">
    <source>
        <dbReference type="EMBL" id="EAZ26264.1"/>
    </source>
</evidence>
<evidence type="ECO:0000259" key="1">
    <source>
        <dbReference type="Pfam" id="PF07762"/>
    </source>
</evidence>
<reference evidence="2" key="3">
    <citation type="journal article" date="2006" name="Nucleic Acids Res.">
        <title>The Rice Annotation Project Database (RAP-DB): hub for Oryza sativa ssp. japonica genome information.</title>
        <authorList>
            <person name="Ohyanagi H."/>
            <person name="Tanaka T."/>
            <person name="Sakai H."/>
            <person name="Shigemoto Y."/>
            <person name="Yamaguchi K."/>
            <person name="Habara T."/>
            <person name="Fujii Y."/>
            <person name="Antonio B.A."/>
            <person name="Nagamura Y."/>
            <person name="Imanishi T."/>
            <person name="Ikeo K."/>
            <person name="Itoh T."/>
            <person name="Gojobori T."/>
            <person name="Sasaki T."/>
        </authorList>
    </citation>
    <scope>NUCLEOTIDE SEQUENCE</scope>
</reference>
<dbReference type="Proteomes" id="UP000000763">
    <property type="component" value="Chromosome 3"/>
</dbReference>
<dbReference type="Gramene" id="Os03t0247300-01">
    <property type="protein sequence ID" value="Os03t0247300-01"/>
    <property type="gene ID" value="Os03g0247300"/>
</dbReference>
<dbReference type="AlphaFoldDB" id="A0A8J8XVD0"/>
<accession>A0A8J8XVD0</accession>
<reference evidence="2" key="8">
    <citation type="submission" date="2009-08" db="EMBL/GenBank/DDBJ databases">
        <title>Oryza sativa nipponbare(GA3) genomic DNA, chromosome 3.</title>
        <authorList>
            <consortium name="IRGSP(International Rice Genome Sequencing Project)"/>
        </authorList>
    </citation>
    <scope>NUCLEOTIDE SEQUENCE</scope>
</reference>
<reference evidence="2" key="5">
    <citation type="journal article" date="2008" name="Nucleic Acids Res.">
        <title>The Rice Annotation Project Database (RAP-DB): 2008 update.</title>
        <authorList>
            <consortium name="The Rice Annotation Project (RAP)"/>
            <person name="Tanaka T."/>
            <person name="Antonio B.A."/>
            <person name="Kikuchi S."/>
            <person name="Matsumoto T."/>
            <person name="Nagamura Y."/>
            <person name="Numa H."/>
            <person name="Sakai H."/>
            <person name="Wu J."/>
            <person name="Itoh T."/>
            <person name="Sasaki T."/>
            <person name="Aono R."/>
            <person name="Fujii Y."/>
            <person name="Habara T."/>
            <person name="Harada E."/>
            <person name="Kanno M."/>
            <person name="Kawahara Y."/>
            <person name="Kawashima H."/>
            <person name="Kubooka H."/>
            <person name="Matsuya A."/>
            <person name="Nakaoka H."/>
            <person name="Saichi N."/>
            <person name="Sanbonmatsu R."/>
            <person name="Sato Y."/>
            <person name="Shinso Y."/>
            <person name="Suzuki M."/>
            <person name="Takeda J."/>
            <person name="Tanino M."/>
            <person name="Todokoro F."/>
            <person name="Yamaguchi K."/>
            <person name="Yamamoto N."/>
            <person name="Yamasaki C."/>
            <person name="Imanishi T."/>
            <person name="Okido T."/>
            <person name="Tada M."/>
            <person name="Ikeo K."/>
            <person name="Tateno Y."/>
            <person name="Gojobori T."/>
            <person name="Lin Y.C."/>
            <person name="Wei F.J."/>
            <person name="Hsing Y.I."/>
            <person name="Zhao Q."/>
            <person name="Han B."/>
            <person name="Kramer M.R."/>
            <person name="McCombie R.W."/>
            <person name="Lonsdale D."/>
            <person name="O'Donovan C.C."/>
            <person name="Whitfield E.J."/>
            <person name="Apweiler R."/>
            <person name="Koyanagi K.O."/>
            <person name="Khurana J.P."/>
            <person name="Raghuvanshi S."/>
            <person name="Singh N.K."/>
            <person name="Tyagi A.K."/>
            <person name="Haberer G."/>
            <person name="Fujisawa M."/>
            <person name="Hosokawa S."/>
            <person name="Ito Y."/>
            <person name="Ikawa H."/>
            <person name="Shibata M."/>
            <person name="Yamamoto M."/>
            <person name="Bruskiewich R.M."/>
            <person name="Hoen D.R."/>
            <person name="Bureau TE."/>
            <person name="Namiki N."/>
            <person name="Ohyanagi H."/>
            <person name="Sakai Y."/>
            <person name="Nobushima S."/>
            <person name="Sakata K."/>
            <person name="Barrero R.A."/>
            <person name="Sato Y."/>
            <person name="Souvorov A."/>
            <person name="Smith-White B."/>
            <person name="Tatusova T."/>
            <person name="An S."/>
            <person name="An G."/>
            <person name="OOta S."/>
            <person name="Fuks G."/>
            <person name="Messing J."/>
            <person name="Christie K.R."/>
            <person name="Lieberherr D."/>
            <person name="Kim H."/>
            <person name="Zuccolo A."/>
            <person name="Wing R.A."/>
            <person name="Nobuta K."/>
            <person name="Green P.J."/>
            <person name="Lu C."/>
            <person name="Meyers BC."/>
            <person name="Chaparro C."/>
            <person name="Piegu B."/>
            <person name="Panaud O."/>
            <person name="Echeverria M."/>
        </authorList>
    </citation>
    <scope>NUCLEOTIDE SEQUENCE</scope>
</reference>
<reference evidence="3" key="2">
    <citation type="journal article" date="2005" name="PLoS Biol.">
        <title>The genomes of Oryza sativa: a history of duplications.</title>
        <authorList>
            <person name="Yu J."/>
            <person name="Wang J."/>
            <person name="Lin W."/>
            <person name="Li S."/>
            <person name="Li H."/>
            <person name="Zhou J."/>
            <person name="Ni P."/>
            <person name="Dong W."/>
            <person name="Hu S."/>
            <person name="Zeng C."/>
            <person name="Zhang J."/>
            <person name="Zhang Y."/>
            <person name="Li R."/>
            <person name="Xu Z."/>
            <person name="Li S."/>
            <person name="Li X."/>
            <person name="Zheng H."/>
            <person name="Cong L."/>
            <person name="Lin L."/>
            <person name="Yin J."/>
            <person name="Geng J."/>
            <person name="Li G."/>
            <person name="Shi J."/>
            <person name="Liu J."/>
            <person name="Lv H."/>
            <person name="Li J."/>
            <person name="Wang J."/>
            <person name="Deng Y."/>
            <person name="Ran L."/>
            <person name="Shi X."/>
            <person name="Wang X."/>
            <person name="Wu Q."/>
            <person name="Li C."/>
            <person name="Ren X."/>
            <person name="Wang J."/>
            <person name="Wang X."/>
            <person name="Li D."/>
            <person name="Liu D."/>
            <person name="Zhang X."/>
            <person name="Ji Z."/>
            <person name="Zhao W."/>
            <person name="Sun Y."/>
            <person name="Zhang Z."/>
            <person name="Bao J."/>
            <person name="Han Y."/>
            <person name="Dong L."/>
            <person name="Ji J."/>
            <person name="Chen P."/>
            <person name="Wu S."/>
            <person name="Liu J."/>
            <person name="Xiao Y."/>
            <person name="Bu D."/>
            <person name="Tan J."/>
            <person name="Yang L."/>
            <person name="Ye C."/>
            <person name="Zhang J."/>
            <person name="Xu J."/>
            <person name="Zhou Y."/>
            <person name="Yu Y."/>
            <person name="Zhang B."/>
            <person name="Zhuang S."/>
            <person name="Wei H."/>
            <person name="Liu B."/>
            <person name="Lei M."/>
            <person name="Yu H."/>
            <person name="Li Y."/>
            <person name="Xu H."/>
            <person name="Wei S."/>
            <person name="He X."/>
            <person name="Fang L."/>
            <person name="Zhang Z."/>
            <person name="Zhang Y."/>
            <person name="Huang X."/>
            <person name="Su Z."/>
            <person name="Tong W."/>
            <person name="Li J."/>
            <person name="Tong Z."/>
            <person name="Li S."/>
            <person name="Ye J."/>
            <person name="Wang L."/>
            <person name="Fang L."/>
            <person name="Lei T."/>
            <person name="Chen C."/>
            <person name="Chen H."/>
            <person name="Xu Z."/>
            <person name="Li H."/>
            <person name="Huang H."/>
            <person name="Zhang F."/>
            <person name="Xu H."/>
            <person name="Li N."/>
            <person name="Zhao C."/>
            <person name="Li S."/>
            <person name="Dong L."/>
            <person name="Huang Y."/>
            <person name="Li L."/>
            <person name="Xi Y."/>
            <person name="Qi Q."/>
            <person name="Li W."/>
            <person name="Zhang B."/>
            <person name="Hu W."/>
            <person name="Zhang Y."/>
            <person name="Tian X."/>
            <person name="Jiao Y."/>
            <person name="Liang X."/>
            <person name="Jin J."/>
            <person name="Gao L."/>
            <person name="Zheng W."/>
            <person name="Hao B."/>
            <person name="Liu S."/>
            <person name="Wang W."/>
            <person name="Yuan L."/>
            <person name="Cao M."/>
            <person name="McDermott J."/>
            <person name="Samudrala R."/>
            <person name="Wang J."/>
            <person name="Wong G.K."/>
            <person name="Yang H."/>
        </authorList>
    </citation>
    <scope>NUCLEOTIDE SEQUENCE [LARGE SCALE GENOMIC DNA]</scope>
</reference>
<dbReference type="EMBL" id="CM000140">
    <property type="protein sequence ID" value="EAZ26264.1"/>
    <property type="molecule type" value="Genomic_DNA"/>
</dbReference>